<dbReference type="Proteomes" id="UP000028042">
    <property type="component" value="Unassembled WGS sequence"/>
</dbReference>
<protein>
    <submittedName>
        <fullName evidence="1">Uncharacterized protein</fullName>
    </submittedName>
</protein>
<dbReference type="KEGG" id="cpae:CPAST_c33740"/>
<keyword evidence="4" id="KW-1185">Reference proteome</keyword>
<evidence type="ECO:0000313" key="1">
    <source>
        <dbReference type="EMBL" id="AJA53428.1"/>
    </source>
</evidence>
<dbReference type="PATRIC" id="fig|1262449.3.peg.2985"/>
<organism evidence="1 4">
    <name type="scientific">Clostridium pasteurianum DSM 525 = ATCC 6013</name>
    <dbReference type="NCBI Taxonomy" id="1262449"/>
    <lineage>
        <taxon>Bacteria</taxon>
        <taxon>Bacillati</taxon>
        <taxon>Bacillota</taxon>
        <taxon>Clostridia</taxon>
        <taxon>Eubacteriales</taxon>
        <taxon>Clostridiaceae</taxon>
        <taxon>Clostridium</taxon>
    </lineage>
</organism>
<dbReference type="eggNOG" id="ENOG50346F1">
    <property type="taxonomic scope" value="Bacteria"/>
</dbReference>
<dbReference type="EMBL" id="CP009268">
    <property type="protein sequence ID" value="AJA53428.1"/>
    <property type="molecule type" value="Genomic_DNA"/>
</dbReference>
<evidence type="ECO:0000313" key="4">
    <source>
        <dbReference type="Proteomes" id="UP000030905"/>
    </source>
</evidence>
<name>A0A0H3JBB5_CLOPA</name>
<proteinExistence type="predicted"/>
<reference evidence="2" key="2">
    <citation type="submission" date="2015-10" db="EMBL/GenBank/DDBJ databases">
        <title>Improved Draft Genome Sequence of Clostridium pasteurianum Strain ATCC 6013 (DSM 525) Using a Hybrid Next-Generation Sequencing Approach.</title>
        <authorList>
            <person name="Pyne M.E."/>
            <person name="Utturkar S.M."/>
            <person name="Brown S.D."/>
            <person name="Moo-Young M."/>
            <person name="Chung D.A."/>
            <person name="Chou P.C."/>
        </authorList>
    </citation>
    <scope>NUCLEOTIDE SEQUENCE</scope>
    <source>
        <strain evidence="2">ATCC 6013</strain>
    </source>
</reference>
<evidence type="ECO:0000313" key="3">
    <source>
        <dbReference type="Proteomes" id="UP000028042"/>
    </source>
</evidence>
<dbReference type="KEGG" id="cpat:CLPA_c33740"/>
<dbReference type="Proteomes" id="UP000030905">
    <property type="component" value="Chromosome"/>
</dbReference>
<gene>
    <name evidence="1" type="ORF">CLPA_c33740</name>
    <name evidence="2" type="ORF">CP6013_03806</name>
</gene>
<reference evidence="1 4" key="1">
    <citation type="journal article" date="2015" name="Genome Announc.">
        <title>Complete Genome Sequence of the Nitrogen-Fixing and Solvent-Producing Clostridium pasteurianum DSM 525.</title>
        <authorList>
            <person name="Poehlein A."/>
            <person name="Grosse-Honebrink A."/>
            <person name="Zhang Y."/>
            <person name="Minton N.P."/>
            <person name="Daniel R."/>
        </authorList>
    </citation>
    <scope>NUCLEOTIDE SEQUENCE [LARGE SCALE GENOMIC DNA]</scope>
    <source>
        <strain evidence="1">DSM 525</strain>
        <strain evidence="4">DSM 525 / ATCC 6013</strain>
    </source>
</reference>
<dbReference type="AlphaFoldDB" id="A0A0H3JBB5"/>
<reference evidence="2 3" key="3">
    <citation type="journal article" name="Genome Announc.">
        <title>Improved Draft Genome Sequence of Clostridium pasteurianum Strain ATCC 6013 (DSM 525) Using a Hybrid Next-Generation Sequencing Approach.</title>
        <authorList>
            <person name="Pyne M.E."/>
            <person name="Utturkar S."/>
            <person name="Brown S.D."/>
            <person name="Moo-Young M."/>
            <person name="Chung D.A."/>
            <person name="Chou C.P."/>
        </authorList>
    </citation>
    <scope>NUCLEOTIDE SEQUENCE [LARGE SCALE GENOMIC DNA]</scope>
    <source>
        <strain evidence="2 3">ATCC 6013</strain>
    </source>
</reference>
<dbReference type="RefSeq" id="WP_003446452.1">
    <property type="nucleotide sequence ID" value="NZ_ANZB01000011.1"/>
</dbReference>
<dbReference type="GeneID" id="93075478"/>
<evidence type="ECO:0000313" key="2">
    <source>
        <dbReference type="EMBL" id="KRU14547.1"/>
    </source>
</evidence>
<accession>A0A0H3JBB5</accession>
<dbReference type="EMBL" id="JPGY02000001">
    <property type="protein sequence ID" value="KRU14547.1"/>
    <property type="molecule type" value="Genomic_DNA"/>
</dbReference>
<sequence>MKKRFFRVFIFITAFILITLSTIGLGYYKKATALEQSSNFKIEVSNKSDNKNISKTTIVDIAQQGLPKQLIQPNVQSIKGTIVNKDREDISLQLQYKDFDGKISINSKMDKSFGVNGNLNTVLKATEEFNITVLLNIPRNVTNRHLVTEGIINIINLKNNSIIGTIPIKIINSNTADKH</sequence>